<dbReference type="AlphaFoldDB" id="A0A1B3SKH6"/>
<feature type="signal peptide" evidence="2">
    <location>
        <begin position="1"/>
        <end position="23"/>
    </location>
</feature>
<reference evidence="3 4" key="1">
    <citation type="submission" date="2016-08" db="EMBL/GenBank/DDBJ databases">
        <title>Complete genome sequence of Spiroplasma helicoides TABS-2 (DSM 22551).</title>
        <authorList>
            <person name="Shen W.-Y."/>
            <person name="Lo W.-S."/>
            <person name="Lai Y.-C."/>
            <person name="Kuo C.-H."/>
        </authorList>
    </citation>
    <scope>NUCLEOTIDE SEQUENCE [LARGE SCALE GENOMIC DNA]</scope>
    <source>
        <strain evidence="3 4">TABS-2</strain>
    </source>
</reference>
<dbReference type="EMBL" id="CP017015">
    <property type="protein sequence ID" value="AOG60441.1"/>
    <property type="molecule type" value="Genomic_DNA"/>
</dbReference>
<feature type="compositionally biased region" description="Low complexity" evidence="1">
    <location>
        <begin position="42"/>
        <end position="54"/>
    </location>
</feature>
<dbReference type="KEGG" id="shj:SHELI_v1c04900"/>
<accession>A0A1B3SKH6</accession>
<evidence type="ECO:0000256" key="1">
    <source>
        <dbReference type="SAM" id="MobiDB-lite"/>
    </source>
</evidence>
<dbReference type="NCBIfam" id="NF045726">
    <property type="entry name" value="XXplasma_LP"/>
    <property type="match status" value="1"/>
</dbReference>
<evidence type="ECO:0000256" key="2">
    <source>
        <dbReference type="SAM" id="SignalP"/>
    </source>
</evidence>
<keyword evidence="2" id="KW-0732">Signal</keyword>
<feature type="region of interest" description="Disordered" evidence="1">
    <location>
        <begin position="28"/>
        <end position="61"/>
    </location>
</feature>
<sequence length="215" mass="23641">MKKLLYTLASLAFVSSPIVSVVACNKNAAPSDEGNKDNNDKPGTNTPGTNEPGTDLPDLSSPAADLADYNWNTKLSSEQNEMKAGAEVISRLILASRHENLNYNANEILSNYLAPYPTTLGLPTGYTYKNRQVNMGAAIDRYKSLLAPELIKNMNGEGYAGIYSSYIMGMYNDDFYKNLIKNGYFADSFNDKGGLEIIKVIKITPLEFLQDLIKT</sequence>
<evidence type="ECO:0008006" key="5">
    <source>
        <dbReference type="Google" id="ProtNLM"/>
    </source>
</evidence>
<organism evidence="3 4">
    <name type="scientific">Spiroplasma helicoides</name>
    <dbReference type="NCBI Taxonomy" id="216938"/>
    <lineage>
        <taxon>Bacteria</taxon>
        <taxon>Bacillati</taxon>
        <taxon>Mycoplasmatota</taxon>
        <taxon>Mollicutes</taxon>
        <taxon>Entomoplasmatales</taxon>
        <taxon>Spiroplasmataceae</taxon>
        <taxon>Spiroplasma</taxon>
    </lineage>
</organism>
<dbReference type="InterPro" id="IPR054816">
    <property type="entry name" value="Lipoprotein_mollicutes-type_CS"/>
</dbReference>
<keyword evidence="4" id="KW-1185">Reference proteome</keyword>
<name>A0A1B3SKH6_9MOLU</name>
<protein>
    <recommendedName>
        <fullName evidence="5">Lipoprotein</fullName>
    </recommendedName>
</protein>
<gene>
    <name evidence="3" type="ORF">SHELI_v1c04900</name>
</gene>
<dbReference type="RefSeq" id="WP_069116383.1">
    <property type="nucleotide sequence ID" value="NZ_CP017015.1"/>
</dbReference>
<evidence type="ECO:0000313" key="3">
    <source>
        <dbReference type="EMBL" id="AOG60441.1"/>
    </source>
</evidence>
<dbReference type="OrthoDB" id="388278at2"/>
<proteinExistence type="predicted"/>
<dbReference type="Proteomes" id="UP000094378">
    <property type="component" value="Chromosome"/>
</dbReference>
<evidence type="ECO:0000313" key="4">
    <source>
        <dbReference type="Proteomes" id="UP000094378"/>
    </source>
</evidence>
<dbReference type="STRING" id="216938.SHELI_v1c04900"/>
<feature type="chain" id="PRO_5008554021" description="Lipoprotein" evidence="2">
    <location>
        <begin position="24"/>
        <end position="215"/>
    </location>
</feature>
<dbReference type="PROSITE" id="PS51257">
    <property type="entry name" value="PROKAR_LIPOPROTEIN"/>
    <property type="match status" value="1"/>
</dbReference>